<sequence length="106" mass="11949">MIHVAVDHSHHAPGVTRHGKGQLKWGCVARAALCPPTYYMPATLRYRINRLAGIWVPPPNEPRRTQPNRITTTSQSWLGPHSSSCLVLCRRTKPVPDSPTQQFNHH</sequence>
<evidence type="ECO:0000256" key="1">
    <source>
        <dbReference type="SAM" id="MobiDB-lite"/>
    </source>
</evidence>
<dbReference type="EMBL" id="AMZH03015530">
    <property type="protein sequence ID" value="RRT45902.1"/>
    <property type="molecule type" value="Genomic_DNA"/>
</dbReference>
<dbReference type="AlphaFoldDB" id="A0A426Y2D6"/>
<accession>A0A426Y2D6</accession>
<gene>
    <name evidence="2" type="ORF">B296_00049235</name>
</gene>
<evidence type="ECO:0000313" key="2">
    <source>
        <dbReference type="EMBL" id="RRT45902.1"/>
    </source>
</evidence>
<organism evidence="2 3">
    <name type="scientific">Ensete ventricosum</name>
    <name type="common">Abyssinian banana</name>
    <name type="synonym">Musa ensete</name>
    <dbReference type="NCBI Taxonomy" id="4639"/>
    <lineage>
        <taxon>Eukaryota</taxon>
        <taxon>Viridiplantae</taxon>
        <taxon>Streptophyta</taxon>
        <taxon>Embryophyta</taxon>
        <taxon>Tracheophyta</taxon>
        <taxon>Spermatophyta</taxon>
        <taxon>Magnoliopsida</taxon>
        <taxon>Liliopsida</taxon>
        <taxon>Zingiberales</taxon>
        <taxon>Musaceae</taxon>
        <taxon>Ensete</taxon>
    </lineage>
</organism>
<evidence type="ECO:0000313" key="3">
    <source>
        <dbReference type="Proteomes" id="UP000287651"/>
    </source>
</evidence>
<feature type="compositionally biased region" description="Polar residues" evidence="1">
    <location>
        <begin position="65"/>
        <end position="81"/>
    </location>
</feature>
<feature type="region of interest" description="Disordered" evidence="1">
    <location>
        <begin position="58"/>
        <end position="81"/>
    </location>
</feature>
<reference evidence="2 3" key="1">
    <citation type="journal article" date="2014" name="Agronomy (Basel)">
        <title>A Draft Genome Sequence for Ensete ventricosum, the Drought-Tolerant Tree Against Hunger.</title>
        <authorList>
            <person name="Harrison J."/>
            <person name="Moore K.A."/>
            <person name="Paszkiewicz K."/>
            <person name="Jones T."/>
            <person name="Grant M."/>
            <person name="Ambacheew D."/>
            <person name="Muzemil S."/>
            <person name="Studholme D.J."/>
        </authorList>
    </citation>
    <scope>NUCLEOTIDE SEQUENCE [LARGE SCALE GENOMIC DNA]</scope>
</reference>
<comment type="caution">
    <text evidence="2">The sequence shown here is derived from an EMBL/GenBank/DDBJ whole genome shotgun (WGS) entry which is preliminary data.</text>
</comment>
<name>A0A426Y2D6_ENSVE</name>
<proteinExistence type="predicted"/>
<protein>
    <submittedName>
        <fullName evidence="2">Uncharacterized protein</fullName>
    </submittedName>
</protein>
<dbReference type="Proteomes" id="UP000287651">
    <property type="component" value="Unassembled WGS sequence"/>
</dbReference>